<reference evidence="1" key="1">
    <citation type="submission" date="2020-08" db="EMBL/GenBank/DDBJ databases">
        <title>Multicomponent nature underlies the extraordinary mechanical properties of spider dragline silk.</title>
        <authorList>
            <person name="Kono N."/>
            <person name="Nakamura H."/>
            <person name="Mori M."/>
            <person name="Yoshida Y."/>
            <person name="Ohtoshi R."/>
            <person name="Malay A.D."/>
            <person name="Moran D.A.P."/>
            <person name="Tomita M."/>
            <person name="Numata K."/>
            <person name="Arakawa K."/>
        </authorList>
    </citation>
    <scope>NUCLEOTIDE SEQUENCE</scope>
</reference>
<accession>A0A8X6W3W4</accession>
<organism evidence="1 2">
    <name type="scientific">Trichonephila clavipes</name>
    <name type="common">Golden silk orbweaver</name>
    <name type="synonym">Nephila clavipes</name>
    <dbReference type="NCBI Taxonomy" id="2585209"/>
    <lineage>
        <taxon>Eukaryota</taxon>
        <taxon>Metazoa</taxon>
        <taxon>Ecdysozoa</taxon>
        <taxon>Arthropoda</taxon>
        <taxon>Chelicerata</taxon>
        <taxon>Arachnida</taxon>
        <taxon>Araneae</taxon>
        <taxon>Araneomorphae</taxon>
        <taxon>Entelegynae</taxon>
        <taxon>Araneoidea</taxon>
        <taxon>Nephilidae</taxon>
        <taxon>Trichonephila</taxon>
    </lineage>
</organism>
<protein>
    <submittedName>
        <fullName evidence="1">Uncharacterized protein</fullName>
    </submittedName>
</protein>
<gene>
    <name evidence="1" type="primary">NCL1_03966</name>
    <name evidence="1" type="ORF">TNCV_2071441</name>
</gene>
<keyword evidence="2" id="KW-1185">Reference proteome</keyword>
<dbReference type="Proteomes" id="UP000887159">
    <property type="component" value="Unassembled WGS sequence"/>
</dbReference>
<dbReference type="AlphaFoldDB" id="A0A8X6W3W4"/>
<name>A0A8X6W3W4_TRICX</name>
<evidence type="ECO:0000313" key="2">
    <source>
        <dbReference type="Proteomes" id="UP000887159"/>
    </source>
</evidence>
<comment type="caution">
    <text evidence="1">The sequence shown here is derived from an EMBL/GenBank/DDBJ whole genome shotgun (WGS) entry which is preliminary data.</text>
</comment>
<dbReference type="EMBL" id="BMAU01021379">
    <property type="protein sequence ID" value="GFY27524.1"/>
    <property type="molecule type" value="Genomic_DNA"/>
</dbReference>
<sequence>MGGVGSLVVRASDSRYKRSTCSLNQWVRKSCGLNHECRGLENIPSPSVPCQNCGGGDRWCRQLSSLWGNSPSQFVLSPVWCSRPTTGILLAPCYDEFRGPRSDYVRQVASATITTLLTDYLFKSHFKVTVRLLATDVAI</sequence>
<evidence type="ECO:0000313" key="1">
    <source>
        <dbReference type="EMBL" id="GFY27524.1"/>
    </source>
</evidence>
<proteinExistence type="predicted"/>